<dbReference type="EMBL" id="BGPR01000002">
    <property type="protein sequence ID" value="GBL72639.1"/>
    <property type="molecule type" value="Genomic_DNA"/>
</dbReference>
<reference evidence="2 3" key="1">
    <citation type="journal article" date="2019" name="Sci. Rep.">
        <title>Orb-weaving spider Araneus ventricosus genome elucidates the spidroin gene catalogue.</title>
        <authorList>
            <person name="Kono N."/>
            <person name="Nakamura H."/>
            <person name="Ohtoshi R."/>
            <person name="Moran D.A.P."/>
            <person name="Shinohara A."/>
            <person name="Yoshida Y."/>
            <person name="Fujiwara M."/>
            <person name="Mori M."/>
            <person name="Tomita M."/>
            <person name="Arakawa K."/>
        </authorList>
    </citation>
    <scope>NUCLEOTIDE SEQUENCE [LARGE SCALE GENOMIC DNA]</scope>
</reference>
<sequence>MASNLRSGDRNIYLIGSERHQITGCKLPSNRQVLSVLFYNLHEVKLSIRESANLIVRECLIFLEKERITTRATPHYVEKIMKMYNHRRNLQKSACRRSETQEENECNFISDLNNLFDIAHANALEIIKIEENRKFLLSQRKPGRRVCLMGIAMKLAKREERVLLRVIEQENRRSKVHRSSEIDDNFMDSSEESSGTEDISDQPGPSSNVTQSSLEENRNAQIELRMGIVRGRKRFLTPKIMAVFDRFYISQRSAVFVLEVVSGSLGHNIDELAINRNTIQRYREYFQKAIEDFISQKSLNLLKKLNIDISFLNISPDLWDRDYSYLKSQEIFQNLRVVNDTAERGVKLMQVFNGLLTVDEEKKQFLLHCVEDHRKQYPDCKKATLKRKFDKIYY</sequence>
<comment type="caution">
    <text evidence="2">The sequence shown here is derived from an EMBL/GenBank/DDBJ whole genome shotgun (WGS) entry which is preliminary data.</text>
</comment>
<organism evidence="2 3">
    <name type="scientific">Araneus ventricosus</name>
    <name type="common">Orbweaver spider</name>
    <name type="synonym">Epeira ventricosa</name>
    <dbReference type="NCBI Taxonomy" id="182803"/>
    <lineage>
        <taxon>Eukaryota</taxon>
        <taxon>Metazoa</taxon>
        <taxon>Ecdysozoa</taxon>
        <taxon>Arthropoda</taxon>
        <taxon>Chelicerata</taxon>
        <taxon>Arachnida</taxon>
        <taxon>Araneae</taxon>
        <taxon>Araneomorphae</taxon>
        <taxon>Entelegynae</taxon>
        <taxon>Araneoidea</taxon>
        <taxon>Araneidae</taxon>
        <taxon>Araneus</taxon>
    </lineage>
</organism>
<protein>
    <submittedName>
        <fullName evidence="2">Uncharacterized protein</fullName>
    </submittedName>
</protein>
<dbReference type="OrthoDB" id="6472664at2759"/>
<accession>A0A4Y1ZZV6</accession>
<dbReference type="AlphaFoldDB" id="A0A4Y1ZZV6"/>
<feature type="compositionally biased region" description="Polar residues" evidence="1">
    <location>
        <begin position="201"/>
        <end position="214"/>
    </location>
</feature>
<feature type="compositionally biased region" description="Acidic residues" evidence="1">
    <location>
        <begin position="182"/>
        <end position="200"/>
    </location>
</feature>
<dbReference type="PANTHER" id="PTHR46113:SF1">
    <property type="entry name" value="PEPTIDASE M17 LEUCYL AMINOPEPTIDASE N-TERMINAL DOMAIN-CONTAINING PROTEIN"/>
    <property type="match status" value="1"/>
</dbReference>
<feature type="region of interest" description="Disordered" evidence="1">
    <location>
        <begin position="174"/>
        <end position="214"/>
    </location>
</feature>
<evidence type="ECO:0000256" key="1">
    <source>
        <dbReference type="SAM" id="MobiDB-lite"/>
    </source>
</evidence>
<dbReference type="Proteomes" id="UP000499080">
    <property type="component" value="Unassembled WGS sequence"/>
</dbReference>
<evidence type="ECO:0000313" key="2">
    <source>
        <dbReference type="EMBL" id="GBL72639.1"/>
    </source>
</evidence>
<keyword evidence="3" id="KW-1185">Reference proteome</keyword>
<dbReference type="PANTHER" id="PTHR46113">
    <property type="entry name" value="SNAC DOMAIN-CONTAINING PROTEIN"/>
    <property type="match status" value="1"/>
</dbReference>
<name>A0A4Y1ZZV6_ARAVE</name>
<gene>
    <name evidence="2" type="ORF">AVEN_127892_1</name>
</gene>
<evidence type="ECO:0000313" key="3">
    <source>
        <dbReference type="Proteomes" id="UP000499080"/>
    </source>
</evidence>
<proteinExistence type="predicted"/>